<dbReference type="AlphaFoldDB" id="A0A6J4V2K4"/>
<reference evidence="2" key="1">
    <citation type="submission" date="2020-02" db="EMBL/GenBank/DDBJ databases">
        <authorList>
            <person name="Meier V. D."/>
        </authorList>
    </citation>
    <scope>NUCLEOTIDE SEQUENCE</scope>
    <source>
        <strain evidence="2">AVDCRST_MAG87</strain>
    </source>
</reference>
<protein>
    <submittedName>
        <fullName evidence="2">Uncharacterized protein</fullName>
    </submittedName>
</protein>
<feature type="non-terminal residue" evidence="2">
    <location>
        <position position="1"/>
    </location>
</feature>
<organism evidence="2">
    <name type="scientific">uncultured Thermomicrobiales bacterium</name>
    <dbReference type="NCBI Taxonomy" id="1645740"/>
    <lineage>
        <taxon>Bacteria</taxon>
        <taxon>Pseudomonadati</taxon>
        <taxon>Thermomicrobiota</taxon>
        <taxon>Thermomicrobia</taxon>
        <taxon>Thermomicrobiales</taxon>
        <taxon>environmental samples</taxon>
    </lineage>
</organism>
<evidence type="ECO:0000256" key="1">
    <source>
        <dbReference type="SAM" id="MobiDB-lite"/>
    </source>
</evidence>
<sequence>AALLVALPDRGRGVARRGAGRVRRLVCAVADDDRGAKGVPPGSRERSRETTGAVATVGGGSPNASSRPLAADRAGRLRRLADRTDPGRHSRDRTPRRIADRPVAPNVLARVRRM</sequence>
<proteinExistence type="predicted"/>
<feature type="non-terminal residue" evidence="2">
    <location>
        <position position="114"/>
    </location>
</feature>
<dbReference type="EMBL" id="CADCWJ010000457">
    <property type="protein sequence ID" value="CAA9566681.1"/>
    <property type="molecule type" value="Genomic_DNA"/>
</dbReference>
<gene>
    <name evidence="2" type="ORF">AVDCRST_MAG87-2015</name>
</gene>
<evidence type="ECO:0000313" key="2">
    <source>
        <dbReference type="EMBL" id="CAA9566681.1"/>
    </source>
</evidence>
<feature type="region of interest" description="Disordered" evidence="1">
    <location>
        <begin position="32"/>
        <end position="114"/>
    </location>
</feature>
<feature type="compositionally biased region" description="Basic and acidic residues" evidence="1">
    <location>
        <begin position="73"/>
        <end position="100"/>
    </location>
</feature>
<accession>A0A6J4V2K4</accession>
<name>A0A6J4V2K4_9BACT</name>